<proteinExistence type="predicted"/>
<dbReference type="Gene3D" id="3.40.50.1000">
    <property type="entry name" value="HAD superfamily/HAD-like"/>
    <property type="match status" value="1"/>
</dbReference>
<dbReference type="PANTHER" id="PTHR43434:SF20">
    <property type="entry name" value="5'-NUCLEOTIDASE"/>
    <property type="match status" value="1"/>
</dbReference>
<dbReference type="AlphaFoldDB" id="A0A1G8DBH2"/>
<dbReference type="SUPFAM" id="SSF56784">
    <property type="entry name" value="HAD-like"/>
    <property type="match status" value="1"/>
</dbReference>
<dbReference type="GO" id="GO:0005829">
    <property type="term" value="C:cytosol"/>
    <property type="evidence" value="ECO:0007669"/>
    <property type="project" value="TreeGrafter"/>
</dbReference>
<dbReference type="InterPro" id="IPR036412">
    <property type="entry name" value="HAD-like_sf"/>
</dbReference>
<dbReference type="InterPro" id="IPR023214">
    <property type="entry name" value="HAD_sf"/>
</dbReference>
<evidence type="ECO:0000313" key="2">
    <source>
        <dbReference type="Proteomes" id="UP000183263"/>
    </source>
</evidence>
<gene>
    <name evidence="1" type="ORF">SAMN05444695_102258</name>
</gene>
<name>A0A1G8DBH2_9NOCA</name>
<dbReference type="SFLD" id="SFLDS00003">
    <property type="entry name" value="Haloacid_Dehalogenase"/>
    <property type="match status" value="1"/>
</dbReference>
<protein>
    <submittedName>
        <fullName evidence="1">Phosphoglycolate phosphatase</fullName>
    </submittedName>
</protein>
<dbReference type="GO" id="GO:0004713">
    <property type="term" value="F:protein tyrosine kinase activity"/>
    <property type="evidence" value="ECO:0007669"/>
    <property type="project" value="TreeGrafter"/>
</dbReference>
<dbReference type="RefSeq" id="WP_246442645.1">
    <property type="nucleotide sequence ID" value="NZ_CP048813.1"/>
</dbReference>
<dbReference type="NCBIfam" id="TIGR01549">
    <property type="entry name" value="HAD-SF-IA-v1"/>
    <property type="match status" value="1"/>
</dbReference>
<sequence>MPVPSPDSPILLFDLDGTLTDSAPGIHAGFRHALAAVGLPAPTQTQLDTVIGPPMMDTIRSLGLDEATARRALDAYLDRYDSIGWAENSVFDGIPAVLDTARDRGYRMAVATSKSERFAVRILEHFELADRFEFIGGASDDGSRRAKKDVIAHSLTALGVPATAASGRGVTMIGDRDHDILGAAHWGLASVFAGWGYGHPAESAGADHVLDSVDQLREVLDAA</sequence>
<reference evidence="1 2" key="1">
    <citation type="submission" date="2016-10" db="EMBL/GenBank/DDBJ databases">
        <authorList>
            <person name="de Groot N.N."/>
        </authorList>
    </citation>
    <scope>NUCLEOTIDE SEQUENCE [LARGE SCALE GENOMIC DNA]</scope>
    <source>
        <strain evidence="1 2">DSM 44892</strain>
    </source>
</reference>
<dbReference type="InterPro" id="IPR050155">
    <property type="entry name" value="HAD-like_hydrolase_sf"/>
</dbReference>
<dbReference type="InterPro" id="IPR023198">
    <property type="entry name" value="PGP-like_dom2"/>
</dbReference>
<dbReference type="Proteomes" id="UP000183263">
    <property type="component" value="Unassembled WGS sequence"/>
</dbReference>
<accession>A0A1G8DBH2</accession>
<keyword evidence="2" id="KW-1185">Reference proteome</keyword>
<dbReference type="PANTHER" id="PTHR43434">
    <property type="entry name" value="PHOSPHOGLYCOLATE PHOSPHATASE"/>
    <property type="match status" value="1"/>
</dbReference>
<dbReference type="Gene3D" id="1.10.150.240">
    <property type="entry name" value="Putative phosphatase, domain 2"/>
    <property type="match status" value="1"/>
</dbReference>
<dbReference type="InterPro" id="IPR006439">
    <property type="entry name" value="HAD-SF_hydro_IA"/>
</dbReference>
<organism evidence="1 2">
    <name type="scientific">Rhodococcus triatomae</name>
    <dbReference type="NCBI Taxonomy" id="300028"/>
    <lineage>
        <taxon>Bacteria</taxon>
        <taxon>Bacillati</taxon>
        <taxon>Actinomycetota</taxon>
        <taxon>Actinomycetes</taxon>
        <taxon>Mycobacteriales</taxon>
        <taxon>Nocardiaceae</taxon>
        <taxon>Rhodococcus</taxon>
    </lineage>
</organism>
<dbReference type="Pfam" id="PF13419">
    <property type="entry name" value="HAD_2"/>
    <property type="match status" value="1"/>
</dbReference>
<dbReference type="InterPro" id="IPR041492">
    <property type="entry name" value="HAD_2"/>
</dbReference>
<dbReference type="SFLD" id="SFLDG01129">
    <property type="entry name" value="C1.5:_HAD__Beta-PGM__Phosphata"/>
    <property type="match status" value="1"/>
</dbReference>
<dbReference type="EMBL" id="FNDN01000002">
    <property type="protein sequence ID" value="SDH55047.1"/>
    <property type="molecule type" value="Genomic_DNA"/>
</dbReference>
<evidence type="ECO:0000313" key="1">
    <source>
        <dbReference type="EMBL" id="SDH55047.1"/>
    </source>
</evidence>